<evidence type="ECO:0000256" key="5">
    <source>
        <dbReference type="ARBA" id="ARBA00022692"/>
    </source>
</evidence>
<evidence type="ECO:0000256" key="17">
    <source>
        <dbReference type="RuleBase" id="RU000488"/>
    </source>
</evidence>
<keyword evidence="7" id="KW-1133">Transmembrane helix</keyword>
<feature type="repeat" description="Solcar" evidence="16">
    <location>
        <begin position="206"/>
        <end position="295"/>
    </location>
</feature>
<dbReference type="AlphaFoldDB" id="A0A484BWW9"/>
<comment type="subcellular location">
    <subcellularLocation>
        <location evidence="1">Membrane</location>
        <topology evidence="1">Multi-pass membrane protein</topology>
    </subcellularLocation>
</comment>
<evidence type="ECO:0000256" key="4">
    <source>
        <dbReference type="ARBA" id="ARBA00022449"/>
    </source>
</evidence>
<dbReference type="SUPFAM" id="SSF103506">
    <property type="entry name" value="Mitochondrial carrier"/>
    <property type="match status" value="1"/>
</dbReference>
<proteinExistence type="inferred from homology"/>
<evidence type="ECO:0000256" key="8">
    <source>
        <dbReference type="ARBA" id="ARBA00023055"/>
    </source>
</evidence>
<dbReference type="Proteomes" id="UP000295192">
    <property type="component" value="Unassembled WGS sequence"/>
</dbReference>
<keyword evidence="9 16" id="KW-0472">Membrane</keyword>
<organism evidence="18 19">
    <name type="scientific">Drosophila navojoa</name>
    <name type="common">Fruit fly</name>
    <dbReference type="NCBI Taxonomy" id="7232"/>
    <lineage>
        <taxon>Eukaryota</taxon>
        <taxon>Metazoa</taxon>
        <taxon>Ecdysozoa</taxon>
        <taxon>Arthropoda</taxon>
        <taxon>Hexapoda</taxon>
        <taxon>Insecta</taxon>
        <taxon>Pterygota</taxon>
        <taxon>Neoptera</taxon>
        <taxon>Endopterygota</taxon>
        <taxon>Diptera</taxon>
        <taxon>Brachycera</taxon>
        <taxon>Muscomorpha</taxon>
        <taxon>Ephydroidea</taxon>
        <taxon>Drosophilidae</taxon>
        <taxon>Drosophila</taxon>
    </lineage>
</organism>
<keyword evidence="6" id="KW-0677">Repeat</keyword>
<accession>A0A484BWW9</accession>
<keyword evidence="8" id="KW-0445">Lipid transport</keyword>
<feature type="repeat" description="Solcar" evidence="16">
    <location>
        <begin position="15"/>
        <end position="99"/>
    </location>
</feature>
<evidence type="ECO:0000256" key="12">
    <source>
        <dbReference type="ARBA" id="ARBA00050120"/>
    </source>
</evidence>
<evidence type="ECO:0000256" key="10">
    <source>
        <dbReference type="ARBA" id="ARBA00036491"/>
    </source>
</evidence>
<evidence type="ECO:0000256" key="6">
    <source>
        <dbReference type="ARBA" id="ARBA00022737"/>
    </source>
</evidence>
<evidence type="ECO:0000256" key="14">
    <source>
        <dbReference type="ARBA" id="ARBA00052538"/>
    </source>
</evidence>
<comment type="caution">
    <text evidence="18">The sequence shown here is derived from an EMBL/GenBank/DDBJ whole genome shotgun (WGS) entry which is preliminary data.</text>
</comment>
<dbReference type="Pfam" id="PF00153">
    <property type="entry name" value="Mito_carr"/>
    <property type="match status" value="3"/>
</dbReference>
<sequence>MGVHTVDGKTIPNYMKYVLGGTAGMMASVIVQPLDLVKTRMQVAGASGKKEYKSSFDCIAKVFQSEGFLAFYNGISAGLLRQATYTTTRMGVYQMEVEYYQNTYQKPPNVLSSMAMGVVAGACGAVVGNPAEVSLIRMMADNRLPEDQRRKYKNVGDAVLRIIREEGVFALWRGCAPTVARAMIVNMVQLASYSQFKLLFKSYLNEGLGLHIASSMCSGLLTTIASMPMDMAKTRIQNMKIKDGKREYKGTLDVIMSVIRNEGVFSLWKGFTPYLCRLGPHTVFAFVFLEQLNAAYFKYVLGVESKQPGL</sequence>
<dbReference type="InterPro" id="IPR050391">
    <property type="entry name" value="Mito_Metabolite_Transporter"/>
</dbReference>
<dbReference type="EMBL" id="LSRL02000001">
    <property type="protein sequence ID" value="TDG53327.1"/>
    <property type="molecule type" value="Genomic_DNA"/>
</dbReference>
<dbReference type="Gene3D" id="1.50.40.10">
    <property type="entry name" value="Mitochondrial carrier domain"/>
    <property type="match status" value="1"/>
</dbReference>
<dbReference type="STRING" id="7232.A0A484BWW9"/>
<feature type="repeat" description="Solcar" evidence="16">
    <location>
        <begin position="108"/>
        <end position="199"/>
    </location>
</feature>
<evidence type="ECO:0000256" key="3">
    <source>
        <dbReference type="ARBA" id="ARBA00022448"/>
    </source>
</evidence>
<evidence type="ECO:0000313" key="18">
    <source>
        <dbReference type="EMBL" id="TDG53327.1"/>
    </source>
</evidence>
<gene>
    <name evidence="18" type="ORF">AWZ03_000142</name>
</gene>
<comment type="similarity">
    <text evidence="2 17">Belongs to the mitochondrial carrier (TC 2.A.29) family.</text>
</comment>
<name>A0A484BWW9_DRONA</name>
<evidence type="ECO:0000256" key="2">
    <source>
        <dbReference type="ARBA" id="ARBA00006375"/>
    </source>
</evidence>
<evidence type="ECO:0000256" key="15">
    <source>
        <dbReference type="ARBA" id="ARBA00052710"/>
    </source>
</evidence>
<evidence type="ECO:0000256" key="11">
    <source>
        <dbReference type="ARBA" id="ARBA00040264"/>
    </source>
</evidence>
<reference evidence="18 19" key="1">
    <citation type="journal article" date="2019" name="J. Hered.">
        <title>An Improved Genome Assembly for Drosophila navojoa, the Basal Species in the mojavensis Cluster.</title>
        <authorList>
            <person name="Vanderlinde T."/>
            <person name="Dupim E.G."/>
            <person name="Nazario-Yepiz N.O."/>
            <person name="Carvalho A.B."/>
        </authorList>
    </citation>
    <scope>NUCLEOTIDE SEQUENCE [LARGE SCALE GENOMIC DNA]</scope>
    <source>
        <strain evidence="18">Navoj_Jal97</strain>
        <tissue evidence="18">Whole organism</tissue>
    </source>
</reference>
<dbReference type="InterPro" id="IPR018108">
    <property type="entry name" value="MCP_transmembrane"/>
</dbReference>
<protein>
    <recommendedName>
        <fullName evidence="11">Mitochondrial 2-oxoglutarate/malate carrier protein</fullName>
    </recommendedName>
</protein>
<keyword evidence="4" id="KW-0050">Antiport</keyword>
<comment type="catalytic activity">
    <reaction evidence="10">
        <text>(S)-malate(in) + 2-oxoglutarate(out) = (S)-malate(out) + 2-oxoglutarate(in)</text>
        <dbReference type="Rhea" id="RHEA:71587"/>
        <dbReference type="ChEBI" id="CHEBI:15589"/>
        <dbReference type="ChEBI" id="CHEBI:16810"/>
    </reaction>
</comment>
<dbReference type="InterPro" id="IPR002067">
    <property type="entry name" value="MCP"/>
</dbReference>
<comment type="catalytic activity">
    <reaction evidence="15">
        <text>succinate(in) + 2-oxoglutarate(out) = succinate(out) + 2-oxoglutarate(in)</text>
        <dbReference type="Rhea" id="RHEA:71595"/>
        <dbReference type="ChEBI" id="CHEBI:16810"/>
        <dbReference type="ChEBI" id="CHEBI:30031"/>
    </reaction>
</comment>
<dbReference type="GO" id="GO:0015297">
    <property type="term" value="F:antiporter activity"/>
    <property type="evidence" value="ECO:0007669"/>
    <property type="project" value="UniProtKB-KW"/>
</dbReference>
<dbReference type="GO" id="GO:0006869">
    <property type="term" value="P:lipid transport"/>
    <property type="evidence" value="ECO:0007669"/>
    <property type="project" value="UniProtKB-KW"/>
</dbReference>
<dbReference type="PRINTS" id="PR00784">
    <property type="entry name" value="MTUNCOUPLING"/>
</dbReference>
<keyword evidence="19" id="KW-1185">Reference proteome</keyword>
<dbReference type="GO" id="GO:0016020">
    <property type="term" value="C:membrane"/>
    <property type="evidence" value="ECO:0007669"/>
    <property type="project" value="UniProtKB-SubCell"/>
</dbReference>
<evidence type="ECO:0000256" key="7">
    <source>
        <dbReference type="ARBA" id="ARBA00022989"/>
    </source>
</evidence>
<dbReference type="PROSITE" id="PS50920">
    <property type="entry name" value="SOLCAR"/>
    <property type="match status" value="3"/>
</dbReference>
<evidence type="ECO:0000256" key="1">
    <source>
        <dbReference type="ARBA" id="ARBA00004141"/>
    </source>
</evidence>
<dbReference type="OMA" id="SIPGYMM"/>
<dbReference type="FunFam" id="1.50.40.10:FF:000013">
    <property type="entry name" value="Mitochondrial 2-oxoglutarate/malate carrier protein-like protein"/>
    <property type="match status" value="1"/>
</dbReference>
<dbReference type="PANTHER" id="PTHR45618">
    <property type="entry name" value="MITOCHONDRIAL DICARBOXYLATE CARRIER-RELATED"/>
    <property type="match status" value="1"/>
</dbReference>
<comment type="catalytic activity">
    <reaction evidence="13">
        <text>maleate(in) + 2-oxoglutarate(out) = maleate(out) + 2-oxoglutarate(in)</text>
        <dbReference type="Rhea" id="RHEA:71599"/>
        <dbReference type="ChEBI" id="CHEBI:16810"/>
        <dbReference type="ChEBI" id="CHEBI:30780"/>
    </reaction>
</comment>
<evidence type="ECO:0000256" key="9">
    <source>
        <dbReference type="ARBA" id="ARBA00023136"/>
    </source>
</evidence>
<comment type="catalytic activity">
    <reaction evidence="14">
        <text>malonate(in) + 2-oxoglutarate(out) = malonate(out) + 2-oxoglutarate(in)</text>
        <dbReference type="Rhea" id="RHEA:71591"/>
        <dbReference type="ChEBI" id="CHEBI:15792"/>
        <dbReference type="ChEBI" id="CHEBI:16810"/>
    </reaction>
</comment>
<keyword evidence="3 17" id="KW-0813">Transport</keyword>
<keyword evidence="5 16" id="KW-0812">Transmembrane</keyword>
<dbReference type="OrthoDB" id="448427at2759"/>
<evidence type="ECO:0000256" key="16">
    <source>
        <dbReference type="PROSITE-ProRule" id="PRU00282"/>
    </source>
</evidence>
<evidence type="ECO:0000313" key="19">
    <source>
        <dbReference type="Proteomes" id="UP000295192"/>
    </source>
</evidence>
<evidence type="ECO:0000256" key="13">
    <source>
        <dbReference type="ARBA" id="ARBA00050291"/>
    </source>
</evidence>
<comment type="catalytic activity">
    <reaction evidence="12">
        <text>oxaloacetate(in) + 2-oxoglutarate(out) = oxaloacetate(out) + 2-oxoglutarate(in)</text>
        <dbReference type="Rhea" id="RHEA:71603"/>
        <dbReference type="ChEBI" id="CHEBI:16452"/>
        <dbReference type="ChEBI" id="CHEBI:16810"/>
    </reaction>
</comment>
<dbReference type="InterPro" id="IPR023395">
    <property type="entry name" value="MCP_dom_sf"/>
</dbReference>